<evidence type="ECO:0000256" key="1">
    <source>
        <dbReference type="SAM" id="MobiDB-lite"/>
    </source>
</evidence>
<dbReference type="AlphaFoldDB" id="A0A182NYH9"/>
<proteinExistence type="predicted"/>
<name>A0A182NYH9_9DIPT</name>
<protein>
    <submittedName>
        <fullName evidence="3">Uncharacterized protein</fullName>
    </submittedName>
</protein>
<dbReference type="VEuPathDB" id="VectorBase:ADIR014878"/>
<feature type="compositionally biased region" description="Basic and acidic residues" evidence="1">
    <location>
        <begin position="27"/>
        <end position="41"/>
    </location>
</feature>
<reference evidence="4" key="1">
    <citation type="submission" date="2013-03" db="EMBL/GenBank/DDBJ databases">
        <title>The Genome Sequence of Anopheles dirus WRAIR2.</title>
        <authorList>
            <consortium name="The Broad Institute Genomics Platform"/>
            <person name="Neafsey D.E."/>
            <person name="Walton C."/>
            <person name="Walker B."/>
            <person name="Young S.K."/>
            <person name="Zeng Q."/>
            <person name="Gargeya S."/>
            <person name="Fitzgerald M."/>
            <person name="Haas B."/>
            <person name="Abouelleil A."/>
            <person name="Allen A.W."/>
            <person name="Alvarado L."/>
            <person name="Arachchi H.M."/>
            <person name="Berlin A.M."/>
            <person name="Chapman S.B."/>
            <person name="Gainer-Dewar J."/>
            <person name="Goldberg J."/>
            <person name="Griggs A."/>
            <person name="Gujja S."/>
            <person name="Hansen M."/>
            <person name="Howarth C."/>
            <person name="Imamovic A."/>
            <person name="Ireland A."/>
            <person name="Larimer J."/>
            <person name="McCowan C."/>
            <person name="Murphy C."/>
            <person name="Pearson M."/>
            <person name="Poon T.W."/>
            <person name="Priest M."/>
            <person name="Roberts A."/>
            <person name="Saif S."/>
            <person name="Shea T."/>
            <person name="Sisk P."/>
            <person name="Sykes S."/>
            <person name="Wortman J."/>
            <person name="Nusbaum C."/>
            <person name="Birren B."/>
        </authorList>
    </citation>
    <scope>NUCLEOTIDE SEQUENCE [LARGE SCALE GENOMIC DNA]</scope>
    <source>
        <strain evidence="4">WRAIR2</strain>
    </source>
</reference>
<evidence type="ECO:0000256" key="2">
    <source>
        <dbReference type="SAM" id="SignalP"/>
    </source>
</evidence>
<sequence length="88" mass="9797">MATQLIVLMLVITCALNFNLAHRRRNRDRDDSNESDGDRDSSYWNSFPSTTTVRTSTVTALPGFTINRNATVTIPPFGLSTTFDVRTG</sequence>
<organism evidence="3 4">
    <name type="scientific">Anopheles dirus</name>
    <dbReference type="NCBI Taxonomy" id="7168"/>
    <lineage>
        <taxon>Eukaryota</taxon>
        <taxon>Metazoa</taxon>
        <taxon>Ecdysozoa</taxon>
        <taxon>Arthropoda</taxon>
        <taxon>Hexapoda</taxon>
        <taxon>Insecta</taxon>
        <taxon>Pterygota</taxon>
        <taxon>Neoptera</taxon>
        <taxon>Endopterygota</taxon>
        <taxon>Diptera</taxon>
        <taxon>Nematocera</taxon>
        <taxon>Culicoidea</taxon>
        <taxon>Culicidae</taxon>
        <taxon>Anophelinae</taxon>
        <taxon>Anopheles</taxon>
    </lineage>
</organism>
<evidence type="ECO:0000313" key="4">
    <source>
        <dbReference type="Proteomes" id="UP000075884"/>
    </source>
</evidence>
<keyword evidence="2" id="KW-0732">Signal</keyword>
<feature type="chain" id="PRO_5008130502" evidence="2">
    <location>
        <begin position="22"/>
        <end position="88"/>
    </location>
</feature>
<dbReference type="EnsemblMetazoa" id="ADIR014878-RA">
    <property type="protein sequence ID" value="ADIR014878-PA"/>
    <property type="gene ID" value="ADIR014878"/>
</dbReference>
<reference evidence="3" key="2">
    <citation type="submission" date="2020-05" db="UniProtKB">
        <authorList>
            <consortium name="EnsemblMetazoa"/>
        </authorList>
    </citation>
    <scope>IDENTIFICATION</scope>
    <source>
        <strain evidence="3">WRAIR2</strain>
    </source>
</reference>
<feature type="region of interest" description="Disordered" evidence="1">
    <location>
        <begin position="23"/>
        <end position="49"/>
    </location>
</feature>
<evidence type="ECO:0000313" key="3">
    <source>
        <dbReference type="EnsemblMetazoa" id="ADIR014878-PA"/>
    </source>
</evidence>
<accession>A0A182NYH9</accession>
<keyword evidence="4" id="KW-1185">Reference proteome</keyword>
<feature type="signal peptide" evidence="2">
    <location>
        <begin position="1"/>
        <end position="21"/>
    </location>
</feature>
<dbReference type="Proteomes" id="UP000075884">
    <property type="component" value="Unassembled WGS sequence"/>
</dbReference>